<accession>A0A0F9Q639</accession>
<dbReference type="EMBL" id="LAZR01001763">
    <property type="protein sequence ID" value="KKN39460.1"/>
    <property type="molecule type" value="Genomic_DNA"/>
</dbReference>
<sequence>MTLSGFDNWLMSHYENPDRKREERQEMDDFEDGYDQDDERRDE</sequence>
<feature type="region of interest" description="Disordered" evidence="1">
    <location>
        <begin position="1"/>
        <end position="43"/>
    </location>
</feature>
<comment type="caution">
    <text evidence="2">The sequence shown here is derived from an EMBL/GenBank/DDBJ whole genome shotgun (WGS) entry which is preliminary data.</text>
</comment>
<evidence type="ECO:0000313" key="2">
    <source>
        <dbReference type="EMBL" id="KKN39460.1"/>
    </source>
</evidence>
<feature type="compositionally biased region" description="Basic and acidic residues" evidence="1">
    <location>
        <begin position="15"/>
        <end position="24"/>
    </location>
</feature>
<dbReference type="AlphaFoldDB" id="A0A0F9Q639"/>
<protein>
    <submittedName>
        <fullName evidence="2">Uncharacterized protein</fullName>
    </submittedName>
</protein>
<feature type="compositionally biased region" description="Acidic residues" evidence="1">
    <location>
        <begin position="25"/>
        <end position="37"/>
    </location>
</feature>
<name>A0A0F9Q639_9ZZZZ</name>
<reference evidence="2" key="1">
    <citation type="journal article" date="2015" name="Nature">
        <title>Complex archaea that bridge the gap between prokaryotes and eukaryotes.</title>
        <authorList>
            <person name="Spang A."/>
            <person name="Saw J.H."/>
            <person name="Jorgensen S.L."/>
            <person name="Zaremba-Niedzwiedzka K."/>
            <person name="Martijn J."/>
            <person name="Lind A.E."/>
            <person name="van Eijk R."/>
            <person name="Schleper C."/>
            <person name="Guy L."/>
            <person name="Ettema T.J."/>
        </authorList>
    </citation>
    <scope>NUCLEOTIDE SEQUENCE</scope>
</reference>
<gene>
    <name evidence="2" type="ORF">LCGC14_0743300</name>
</gene>
<organism evidence="2">
    <name type="scientific">marine sediment metagenome</name>
    <dbReference type="NCBI Taxonomy" id="412755"/>
    <lineage>
        <taxon>unclassified sequences</taxon>
        <taxon>metagenomes</taxon>
        <taxon>ecological metagenomes</taxon>
    </lineage>
</organism>
<evidence type="ECO:0000256" key="1">
    <source>
        <dbReference type="SAM" id="MobiDB-lite"/>
    </source>
</evidence>
<proteinExistence type="predicted"/>